<evidence type="ECO:0000313" key="1">
    <source>
        <dbReference type="EMBL" id="VDP45285.1"/>
    </source>
</evidence>
<reference evidence="3" key="1">
    <citation type="submission" date="2016-06" db="UniProtKB">
        <authorList>
            <consortium name="WormBaseParasite"/>
        </authorList>
    </citation>
    <scope>IDENTIFICATION</scope>
</reference>
<dbReference type="Proteomes" id="UP000270296">
    <property type="component" value="Unassembled WGS sequence"/>
</dbReference>
<evidence type="ECO:0000313" key="3">
    <source>
        <dbReference type="WBParaSite" id="SBAD_0001248601-mRNA-1"/>
    </source>
</evidence>
<reference evidence="1 2" key="2">
    <citation type="submission" date="2018-11" db="EMBL/GenBank/DDBJ databases">
        <authorList>
            <consortium name="Pathogen Informatics"/>
        </authorList>
    </citation>
    <scope>NUCLEOTIDE SEQUENCE [LARGE SCALE GENOMIC DNA]</scope>
</reference>
<proteinExistence type="predicted"/>
<accession>A0A183J884</accession>
<organism evidence="3">
    <name type="scientific">Soboliphyme baturini</name>
    <dbReference type="NCBI Taxonomy" id="241478"/>
    <lineage>
        <taxon>Eukaryota</taxon>
        <taxon>Metazoa</taxon>
        <taxon>Ecdysozoa</taxon>
        <taxon>Nematoda</taxon>
        <taxon>Enoplea</taxon>
        <taxon>Dorylaimia</taxon>
        <taxon>Dioctophymatida</taxon>
        <taxon>Dioctophymatoidea</taxon>
        <taxon>Soboliphymatidae</taxon>
        <taxon>Soboliphyme</taxon>
    </lineage>
</organism>
<dbReference type="EMBL" id="UZAM01016940">
    <property type="protein sequence ID" value="VDP45285.1"/>
    <property type="molecule type" value="Genomic_DNA"/>
</dbReference>
<name>A0A183J884_9BILA</name>
<keyword evidence="2" id="KW-1185">Reference proteome</keyword>
<protein>
    <submittedName>
        <fullName evidence="1 3">Uncharacterized protein</fullName>
    </submittedName>
</protein>
<evidence type="ECO:0000313" key="2">
    <source>
        <dbReference type="Proteomes" id="UP000270296"/>
    </source>
</evidence>
<dbReference type="WBParaSite" id="SBAD_0001248601-mRNA-1">
    <property type="protein sequence ID" value="SBAD_0001248601-mRNA-1"/>
    <property type="gene ID" value="SBAD_0001248601"/>
</dbReference>
<gene>
    <name evidence="1" type="ORF">SBAD_LOCUS12082</name>
</gene>
<sequence>MDDGGRFAQSTRHGSQTRKCLDSASVCTSPLAWIDFNFGQSSADILGHLWNYAKGLVGAEYLLRVRGGTRTTFSQKALQPSSVTDRSTGRRRPTVVVRFFRTTSVHRSGSGLKRSAFSTIFVPDTLSSITAPPSPVASDGGGGISYCRATWHASLI</sequence>
<dbReference type="AlphaFoldDB" id="A0A183J884"/>